<proteinExistence type="predicted"/>
<accession>A0A9P7U8Z4</accession>
<keyword evidence="2" id="KW-1185">Reference proteome</keyword>
<dbReference type="AlphaFoldDB" id="A0A9P7U8Z4"/>
<dbReference type="EMBL" id="JAESDN010000010">
    <property type="protein sequence ID" value="KAG7044863.1"/>
    <property type="molecule type" value="Genomic_DNA"/>
</dbReference>
<sequence length="47" mass="5383">MSCLARKLRDDERITLAPSLAFSTLCSQILPSFHSKDTKIRYLLFPV</sequence>
<name>A0A9P7U8Z4_9PEZI</name>
<organism evidence="1 2">
    <name type="scientific">Colletotrichum scovillei</name>
    <dbReference type="NCBI Taxonomy" id="1209932"/>
    <lineage>
        <taxon>Eukaryota</taxon>
        <taxon>Fungi</taxon>
        <taxon>Dikarya</taxon>
        <taxon>Ascomycota</taxon>
        <taxon>Pezizomycotina</taxon>
        <taxon>Sordariomycetes</taxon>
        <taxon>Hypocreomycetidae</taxon>
        <taxon>Glomerellales</taxon>
        <taxon>Glomerellaceae</taxon>
        <taxon>Colletotrichum</taxon>
        <taxon>Colletotrichum acutatum species complex</taxon>
    </lineage>
</organism>
<comment type="caution">
    <text evidence="1">The sequence shown here is derived from an EMBL/GenBank/DDBJ whole genome shotgun (WGS) entry which is preliminary data.</text>
</comment>
<evidence type="ECO:0000313" key="2">
    <source>
        <dbReference type="Proteomes" id="UP000699042"/>
    </source>
</evidence>
<gene>
    <name evidence="1" type="ORF">JMJ77_004322</name>
</gene>
<evidence type="ECO:0000313" key="1">
    <source>
        <dbReference type="EMBL" id="KAG7044863.1"/>
    </source>
</evidence>
<feature type="non-terminal residue" evidence="1">
    <location>
        <position position="1"/>
    </location>
</feature>
<protein>
    <submittedName>
        <fullName evidence="1">Uncharacterized protein</fullName>
    </submittedName>
</protein>
<dbReference type="Proteomes" id="UP000699042">
    <property type="component" value="Unassembled WGS sequence"/>
</dbReference>
<reference evidence="1" key="1">
    <citation type="submission" date="2021-05" db="EMBL/GenBank/DDBJ databases">
        <title>Comparative genomics of three Colletotrichum scovillei strains and genetic complementation revealed genes involved fungal growth and virulence on chili pepper.</title>
        <authorList>
            <person name="Hsieh D.-K."/>
            <person name="Chuang S.-C."/>
            <person name="Chen C.-Y."/>
            <person name="Chao Y.-T."/>
            <person name="Lu M.-Y.J."/>
            <person name="Lee M.-H."/>
            <person name="Shih M.-C."/>
        </authorList>
    </citation>
    <scope>NUCLEOTIDE SEQUENCE</scope>
    <source>
        <strain evidence="1">Coll-153</strain>
    </source>
</reference>